<proteinExistence type="predicted"/>
<keyword evidence="2" id="KW-1185">Reference proteome</keyword>
<accession>A0A8T0UE15</accession>
<dbReference type="Proteomes" id="UP000823388">
    <property type="component" value="Chromosome 3N"/>
</dbReference>
<organism evidence="1 2">
    <name type="scientific">Panicum virgatum</name>
    <name type="common">Blackwell switchgrass</name>
    <dbReference type="NCBI Taxonomy" id="38727"/>
    <lineage>
        <taxon>Eukaryota</taxon>
        <taxon>Viridiplantae</taxon>
        <taxon>Streptophyta</taxon>
        <taxon>Embryophyta</taxon>
        <taxon>Tracheophyta</taxon>
        <taxon>Spermatophyta</taxon>
        <taxon>Magnoliopsida</taxon>
        <taxon>Liliopsida</taxon>
        <taxon>Poales</taxon>
        <taxon>Poaceae</taxon>
        <taxon>PACMAD clade</taxon>
        <taxon>Panicoideae</taxon>
        <taxon>Panicodae</taxon>
        <taxon>Paniceae</taxon>
        <taxon>Panicinae</taxon>
        <taxon>Panicum</taxon>
        <taxon>Panicum sect. Hiantes</taxon>
    </lineage>
</organism>
<comment type="caution">
    <text evidence="1">The sequence shown here is derived from an EMBL/GenBank/DDBJ whole genome shotgun (WGS) entry which is preliminary data.</text>
</comment>
<dbReference type="EMBL" id="CM029042">
    <property type="protein sequence ID" value="KAG2618984.1"/>
    <property type="molecule type" value="Genomic_DNA"/>
</dbReference>
<sequence>MGVDPLLPRCRARTSRSLVVRFLSPLPILLRSHAMRQRLRHAPRTSGIPAMPLHPGIGWASAWELWGAACSGRRTDGLRQGRVVA</sequence>
<dbReference type="AlphaFoldDB" id="A0A8T0UE15"/>
<evidence type="ECO:0000313" key="1">
    <source>
        <dbReference type="EMBL" id="KAG2618984.1"/>
    </source>
</evidence>
<name>A0A8T0UE15_PANVG</name>
<evidence type="ECO:0000313" key="2">
    <source>
        <dbReference type="Proteomes" id="UP000823388"/>
    </source>
</evidence>
<reference evidence="1" key="1">
    <citation type="submission" date="2020-05" db="EMBL/GenBank/DDBJ databases">
        <title>WGS assembly of Panicum virgatum.</title>
        <authorList>
            <person name="Lovell J.T."/>
            <person name="Jenkins J."/>
            <person name="Shu S."/>
            <person name="Juenger T.E."/>
            <person name="Schmutz J."/>
        </authorList>
    </citation>
    <scope>NUCLEOTIDE SEQUENCE</scope>
    <source>
        <strain evidence="1">AP13</strain>
    </source>
</reference>
<protein>
    <submittedName>
        <fullName evidence="1">Uncharacterized protein</fullName>
    </submittedName>
</protein>
<gene>
    <name evidence="1" type="ORF">PVAP13_3NG140725</name>
</gene>